<gene>
    <name evidence="3" type="ORF">LACBIDRAFT_302206</name>
</gene>
<reference evidence="3 4" key="1">
    <citation type="journal article" date="2008" name="Nature">
        <title>The genome of Laccaria bicolor provides insights into mycorrhizal symbiosis.</title>
        <authorList>
            <person name="Martin F."/>
            <person name="Aerts A."/>
            <person name="Ahren D."/>
            <person name="Brun A."/>
            <person name="Danchin E.G.J."/>
            <person name="Duchaussoy F."/>
            <person name="Gibon J."/>
            <person name="Kohler A."/>
            <person name="Lindquist E."/>
            <person name="Pereda V."/>
            <person name="Salamov A."/>
            <person name="Shapiro H.J."/>
            <person name="Wuyts J."/>
            <person name="Blaudez D."/>
            <person name="Buee M."/>
            <person name="Brokstein P."/>
            <person name="Canbaeck B."/>
            <person name="Cohen D."/>
            <person name="Courty P.E."/>
            <person name="Coutinho P.M."/>
            <person name="Delaruelle C."/>
            <person name="Detter J.C."/>
            <person name="Deveau A."/>
            <person name="DiFazio S."/>
            <person name="Duplessis S."/>
            <person name="Fraissinet-Tachet L."/>
            <person name="Lucic E."/>
            <person name="Frey-Klett P."/>
            <person name="Fourrey C."/>
            <person name="Feussner I."/>
            <person name="Gay G."/>
            <person name="Grimwood J."/>
            <person name="Hoegger P.J."/>
            <person name="Jain P."/>
            <person name="Kilaru S."/>
            <person name="Labbe J."/>
            <person name="Lin Y.C."/>
            <person name="Legue V."/>
            <person name="Le Tacon F."/>
            <person name="Marmeisse R."/>
            <person name="Melayah D."/>
            <person name="Montanini B."/>
            <person name="Muratet M."/>
            <person name="Nehls U."/>
            <person name="Niculita-Hirzel H."/>
            <person name="Oudot-Le Secq M.P."/>
            <person name="Peter M."/>
            <person name="Quesneville H."/>
            <person name="Rajashekar B."/>
            <person name="Reich M."/>
            <person name="Rouhier N."/>
            <person name="Schmutz J."/>
            <person name="Yin T."/>
            <person name="Chalot M."/>
            <person name="Henrissat B."/>
            <person name="Kuees U."/>
            <person name="Lucas S."/>
            <person name="Van de Peer Y."/>
            <person name="Podila G.K."/>
            <person name="Polle A."/>
            <person name="Pukkila P.J."/>
            <person name="Richardson P.M."/>
            <person name="Rouze P."/>
            <person name="Sanders I.R."/>
            <person name="Stajich J.E."/>
            <person name="Tunlid A."/>
            <person name="Tuskan G."/>
            <person name="Grigoriev I.V."/>
        </authorList>
    </citation>
    <scope>NUCLEOTIDE SEQUENCE [LARGE SCALE GENOMIC DNA]</scope>
    <source>
        <strain evidence="4">S238N-H82 / ATCC MYA-4686</strain>
    </source>
</reference>
<feature type="compositionally biased region" description="Polar residues" evidence="1">
    <location>
        <begin position="499"/>
        <end position="514"/>
    </location>
</feature>
<feature type="region of interest" description="Disordered" evidence="1">
    <location>
        <begin position="135"/>
        <end position="162"/>
    </location>
</feature>
<feature type="compositionally biased region" description="Basic and acidic residues" evidence="1">
    <location>
        <begin position="1061"/>
        <end position="1087"/>
    </location>
</feature>
<dbReference type="Proteomes" id="UP000001194">
    <property type="component" value="Unassembled WGS sequence"/>
</dbReference>
<feature type="transmembrane region" description="Helical" evidence="2">
    <location>
        <begin position="209"/>
        <end position="228"/>
    </location>
</feature>
<feature type="compositionally biased region" description="Polar residues" evidence="1">
    <location>
        <begin position="1203"/>
        <end position="1214"/>
    </location>
</feature>
<dbReference type="RefSeq" id="XP_001883268.1">
    <property type="nucleotide sequence ID" value="XM_001883233.1"/>
</dbReference>
<feature type="compositionally biased region" description="Acidic residues" evidence="1">
    <location>
        <begin position="655"/>
        <end position="678"/>
    </location>
</feature>
<keyword evidence="4" id="KW-1185">Reference proteome</keyword>
<feature type="compositionally biased region" description="Low complexity" evidence="1">
    <location>
        <begin position="742"/>
        <end position="756"/>
    </location>
</feature>
<dbReference type="GeneID" id="6078888"/>
<dbReference type="EMBL" id="DS547110">
    <property type="protein sequence ID" value="EDR05980.1"/>
    <property type="molecule type" value="Genomic_DNA"/>
</dbReference>
<feature type="compositionally biased region" description="Polar residues" evidence="1">
    <location>
        <begin position="681"/>
        <end position="691"/>
    </location>
</feature>
<feature type="compositionally biased region" description="Low complexity" evidence="1">
    <location>
        <begin position="712"/>
        <end position="725"/>
    </location>
</feature>
<dbReference type="HOGENOM" id="CLU_003972_0_0_1"/>
<feature type="compositionally biased region" description="Low complexity" evidence="1">
    <location>
        <begin position="889"/>
        <end position="904"/>
    </location>
</feature>
<feature type="compositionally biased region" description="Basic and acidic residues" evidence="1">
    <location>
        <begin position="923"/>
        <end position="936"/>
    </location>
</feature>
<feature type="region of interest" description="Disordered" evidence="1">
    <location>
        <begin position="1194"/>
        <end position="1245"/>
    </location>
</feature>
<proteinExistence type="predicted"/>
<feature type="compositionally biased region" description="Acidic residues" evidence="1">
    <location>
        <begin position="834"/>
        <end position="864"/>
    </location>
</feature>
<evidence type="ECO:0000313" key="3">
    <source>
        <dbReference type="EMBL" id="EDR05980.1"/>
    </source>
</evidence>
<dbReference type="AlphaFoldDB" id="B0DHA8"/>
<feature type="region of interest" description="Disordered" evidence="1">
    <location>
        <begin position="832"/>
        <end position="941"/>
    </location>
</feature>
<dbReference type="KEGG" id="lbc:LACBIDRAFT_302206"/>
<dbReference type="InParanoid" id="B0DHA8"/>
<protein>
    <submittedName>
        <fullName evidence="3">Predicted protein</fullName>
    </submittedName>
</protein>
<dbReference type="STRING" id="486041.B0DHA8"/>
<feature type="region of interest" description="Disordered" evidence="1">
    <location>
        <begin position="499"/>
        <end position="520"/>
    </location>
</feature>
<evidence type="ECO:0000256" key="1">
    <source>
        <dbReference type="SAM" id="MobiDB-lite"/>
    </source>
</evidence>
<evidence type="ECO:0000256" key="2">
    <source>
        <dbReference type="SAM" id="Phobius"/>
    </source>
</evidence>
<keyword evidence="2" id="KW-1133">Transmembrane helix</keyword>
<feature type="compositionally biased region" description="Low complexity" evidence="1">
    <location>
        <begin position="1022"/>
        <end position="1035"/>
    </location>
</feature>
<dbReference type="OrthoDB" id="2575061at2759"/>
<evidence type="ECO:0000313" key="4">
    <source>
        <dbReference type="Proteomes" id="UP000001194"/>
    </source>
</evidence>
<feature type="compositionally biased region" description="Polar residues" evidence="1">
    <location>
        <begin position="1101"/>
        <end position="1118"/>
    </location>
</feature>
<keyword evidence="2" id="KW-0472">Membrane</keyword>
<feature type="region of interest" description="Disordered" evidence="1">
    <location>
        <begin position="552"/>
        <end position="804"/>
    </location>
</feature>
<keyword evidence="2" id="KW-0812">Transmembrane</keyword>
<feature type="compositionally biased region" description="Low complexity" evidence="1">
    <location>
        <begin position="28"/>
        <end position="56"/>
    </location>
</feature>
<sequence>MFFSSRTSRQPTPEEPTPNTADINVNMSAGSSSSGSPDTSPIDTRGDVSEPPSSSSPHRRSRSDYSEGYPSWLPRRPPPPAPGSTFHSSVGGAPYDPPSPAEPSSSAQAAIVGGRKPTPRSVRIVSLQDSFINVGPEDLDADDRREPTDQTRVAQPHAHTRAWSRGTAMPAAMFAASGLNQVSAKPQPKFNTRGLHTELLRNPSSLVRAYFYIWPLLVLGHIPLQTFFDFNTAFMLIQVSKIPNPQSAPGTGKNWALAAAAYIACWLAWIFVVCLVYELVYSFTRRWRVRRPLMVPIYLSAPAFNYASMTSYTTFSFLHHIRYTAFFDEEHGSLRDGLAETFNFYSQNLPTVALLLPRAGLAMALLFSFSSFNQDNAASFSFTTSRRDATFFHQADGTLTAYAKGILYANAAWTAWRILVLVTSWLGLWILSGSGCAGLCGPRDKWEEADAEKITRSTYADNTSEQDELLPWHWRECTRLRINDAYEFCMTVHPGLRWSRSTAEQKQKQPSGTEGEQRRSAGFEGLEKVLAAVGFPSIPPLARRGVLSDDLFESPQDEKGTVLSDIIPAPTKRSSRDRIVGSPPGVGAPLMQLPYPFTKPGSGQVSSKDKVPFPPTPVGSLGGGSSKKAKKKGSKSTTATNLSGSSESSSATTTTEEEEDEEEDEEDEEEDDEYEEEPSTGRASGSMSSLGQPIPPSRYPFNIRRPGGRGNSMSSHGTRSGGTRSIMSQSTGNRESTDSPRSPISSNSERGRSSLSQGSVAGIPMPIRHPHPQQQVRGRAETEHIRRPSGAGSTPPPIALGTVEFPSVSRRKRVDSGVPGVIVNPSIVYGEGLSADDDDIPHDIDVVGDDDDEEVVEEDDEQGEREDRVGLLSVASSPRTSLLGRRTSSQRLSLPGSGSGSRASSKSRSRAHSGNSRSSRSHSRPESPTRVLRERASSLGVSLRSRANSIMQSVVGAASMTSLELPGMRSRANSSMARLEEENTGVYGSSGVVLAGGSGSSGSGRVRLSGLGAAPDAEDYYSSSNGTHSRSGSESVNGENHTFGIAMPFMRPQQPTPQVHVEGEEVRSLEDDSHEDEHETQLPERQPRRISPPSRLREEISISSLGSDQFYSQPSERTASPVDPGAATPLPSQEPEQNQESRVGIDIPWSQRMLEPPVQRWGIGRGAERESSSSSPDMISTAAGSFVTAATTLGGGSTTTATPSIAGQTESSSWEAAGHRRVPTGGMVERPGEDMGAGGDAWRIV</sequence>
<accession>B0DHA8</accession>
<feature type="region of interest" description="Disordered" evidence="1">
    <location>
        <begin position="1019"/>
        <end position="1148"/>
    </location>
</feature>
<organism evidence="4">
    <name type="scientific">Laccaria bicolor (strain S238N-H82 / ATCC MYA-4686)</name>
    <name type="common">Bicoloured deceiver</name>
    <name type="synonym">Laccaria laccata var. bicolor</name>
    <dbReference type="NCBI Taxonomy" id="486041"/>
    <lineage>
        <taxon>Eukaryota</taxon>
        <taxon>Fungi</taxon>
        <taxon>Dikarya</taxon>
        <taxon>Basidiomycota</taxon>
        <taxon>Agaricomycotina</taxon>
        <taxon>Agaricomycetes</taxon>
        <taxon>Agaricomycetidae</taxon>
        <taxon>Agaricales</taxon>
        <taxon>Agaricineae</taxon>
        <taxon>Hydnangiaceae</taxon>
        <taxon>Laccaria</taxon>
    </lineage>
</organism>
<feature type="compositionally biased region" description="Polar residues" evidence="1">
    <location>
        <begin position="1130"/>
        <end position="1141"/>
    </location>
</feature>
<name>B0DHA8_LACBS</name>
<feature type="transmembrane region" description="Helical" evidence="2">
    <location>
        <begin position="255"/>
        <end position="281"/>
    </location>
</feature>
<feature type="compositionally biased region" description="Polar residues" evidence="1">
    <location>
        <begin position="1"/>
        <end position="27"/>
    </location>
</feature>
<feature type="region of interest" description="Disordered" evidence="1">
    <location>
        <begin position="1"/>
        <end position="117"/>
    </location>
</feature>
<feature type="compositionally biased region" description="Low complexity" evidence="1">
    <location>
        <begin position="645"/>
        <end position="654"/>
    </location>
</feature>